<feature type="transmembrane region" description="Helical" evidence="2">
    <location>
        <begin position="41"/>
        <end position="58"/>
    </location>
</feature>
<dbReference type="STRING" id="388408.LAX5112_01883"/>
<feature type="transmembrane region" description="Helical" evidence="2">
    <location>
        <begin position="98"/>
        <end position="116"/>
    </location>
</feature>
<keyword evidence="2" id="KW-0812">Transmembrane</keyword>
<dbReference type="SUPFAM" id="SSF55073">
    <property type="entry name" value="Nucleotide cyclase"/>
    <property type="match status" value="1"/>
</dbReference>
<feature type="transmembrane region" description="Helical" evidence="2">
    <location>
        <begin position="70"/>
        <end position="91"/>
    </location>
</feature>
<dbReference type="RefSeq" id="WP_055671581.1">
    <property type="nucleotide sequence ID" value="NZ_CXWD01000006.1"/>
</dbReference>
<dbReference type="OrthoDB" id="9812260at2"/>
<dbReference type="PROSITE" id="PS50887">
    <property type="entry name" value="GGDEF"/>
    <property type="match status" value="1"/>
</dbReference>
<dbReference type="AlphaFoldDB" id="A0A0M7A161"/>
<dbReference type="Pfam" id="PF00990">
    <property type="entry name" value="GGDEF"/>
    <property type="match status" value="1"/>
</dbReference>
<keyword evidence="5" id="KW-1185">Reference proteome</keyword>
<feature type="transmembrane region" description="Helical" evidence="2">
    <location>
        <begin position="6"/>
        <end position="29"/>
    </location>
</feature>
<feature type="transmembrane region" description="Helical" evidence="2">
    <location>
        <begin position="153"/>
        <end position="171"/>
    </location>
</feature>
<feature type="compositionally biased region" description="Basic and acidic residues" evidence="1">
    <location>
        <begin position="407"/>
        <end position="416"/>
    </location>
</feature>
<feature type="domain" description="GGDEF" evidence="3">
    <location>
        <begin position="256"/>
        <end position="388"/>
    </location>
</feature>
<protein>
    <submittedName>
        <fullName evidence="4">Putative diguanylate cyclase YedQ</fullName>
    </submittedName>
</protein>
<name>A0A0M7A161_9HYPH</name>
<organism evidence="4 5">
    <name type="scientific">Roseibium alexandrii</name>
    <dbReference type="NCBI Taxonomy" id="388408"/>
    <lineage>
        <taxon>Bacteria</taxon>
        <taxon>Pseudomonadati</taxon>
        <taxon>Pseudomonadota</taxon>
        <taxon>Alphaproteobacteria</taxon>
        <taxon>Hyphomicrobiales</taxon>
        <taxon>Stappiaceae</taxon>
        <taxon>Roseibium</taxon>
    </lineage>
</organism>
<evidence type="ECO:0000313" key="4">
    <source>
        <dbReference type="EMBL" id="CTQ68778.1"/>
    </source>
</evidence>
<dbReference type="InterPro" id="IPR043128">
    <property type="entry name" value="Rev_trsase/Diguanyl_cyclase"/>
</dbReference>
<dbReference type="InterPro" id="IPR000160">
    <property type="entry name" value="GGDEF_dom"/>
</dbReference>
<feature type="transmembrane region" description="Helical" evidence="2">
    <location>
        <begin position="122"/>
        <end position="141"/>
    </location>
</feature>
<reference evidence="5" key="1">
    <citation type="submission" date="2015-07" db="EMBL/GenBank/DDBJ databases">
        <authorList>
            <person name="Rodrigo-Torres Lidia"/>
            <person name="Arahal R.David."/>
        </authorList>
    </citation>
    <scope>NUCLEOTIDE SEQUENCE [LARGE SCALE GENOMIC DNA]</scope>
    <source>
        <strain evidence="5">CECT 5112</strain>
    </source>
</reference>
<dbReference type="EMBL" id="CXWD01000006">
    <property type="protein sequence ID" value="CTQ68778.1"/>
    <property type="molecule type" value="Genomic_DNA"/>
</dbReference>
<keyword evidence="2" id="KW-1133">Transmembrane helix</keyword>
<dbReference type="InterPro" id="IPR029787">
    <property type="entry name" value="Nucleotide_cyclase"/>
</dbReference>
<dbReference type="SMART" id="SM00267">
    <property type="entry name" value="GGDEF"/>
    <property type="match status" value="1"/>
</dbReference>
<keyword evidence="2" id="KW-0472">Membrane</keyword>
<evidence type="ECO:0000259" key="3">
    <source>
        <dbReference type="PROSITE" id="PS50887"/>
    </source>
</evidence>
<feature type="region of interest" description="Disordered" evidence="1">
    <location>
        <begin position="392"/>
        <end position="416"/>
    </location>
</feature>
<dbReference type="Proteomes" id="UP000053235">
    <property type="component" value="Unassembled WGS sequence"/>
</dbReference>
<sequence>MNLDVKTLFTVVTLAYLIGAVVMTVLSIAMRSAPKSVRAGWGLWGNCLFLSAAAATMISQRGAIPDALSIIVANALLTIGFGLRPSAIALLNGSKMHYLWLPVAGTLGWLGLYAFEFFRSDILLRVIYINGFCLLGVLLCVRESMRLNLHRVSSWFLTIAFSMDVAVRISLIGTHLQKHYPTLLEAYETLPLQLCFLALITAIVLKLVGITVSIFEMQRHQYREEAEKDPQTGLLNQRGFMRTASRHHEQLAPSSAPYALVLMDIDELKQIEERYGATMRDALQKLFGKIAGSTLPSTAVAGHLPTGQIVVFMPLSDGVEANSYARRISKMLVTESQSASGNKVAARLSAGIFTGTADTDIQRAIEIAGICLRQARQNNHSNIMTHHAATGDPVAATSDETPFARRQKQEVLDPAQ</sequence>
<accession>A0A0M7A161</accession>
<proteinExistence type="predicted"/>
<dbReference type="NCBIfam" id="TIGR00254">
    <property type="entry name" value="GGDEF"/>
    <property type="match status" value="1"/>
</dbReference>
<evidence type="ECO:0000313" key="5">
    <source>
        <dbReference type="Proteomes" id="UP000053235"/>
    </source>
</evidence>
<feature type="transmembrane region" description="Helical" evidence="2">
    <location>
        <begin position="191"/>
        <end position="215"/>
    </location>
</feature>
<gene>
    <name evidence="4" type="ORF">LAX5112_01883</name>
</gene>
<evidence type="ECO:0000256" key="2">
    <source>
        <dbReference type="SAM" id="Phobius"/>
    </source>
</evidence>
<dbReference type="Gene3D" id="3.30.70.270">
    <property type="match status" value="1"/>
</dbReference>
<evidence type="ECO:0000256" key="1">
    <source>
        <dbReference type="SAM" id="MobiDB-lite"/>
    </source>
</evidence>